<dbReference type="InParanoid" id="A0A0V0QQT2"/>
<feature type="region of interest" description="Disordered" evidence="1">
    <location>
        <begin position="467"/>
        <end position="527"/>
    </location>
</feature>
<reference evidence="2 3" key="1">
    <citation type="journal article" date="2015" name="Sci. Rep.">
        <title>Genome of the facultative scuticociliatosis pathogen Pseudocohnilembus persalinus provides insight into its virulence through horizontal gene transfer.</title>
        <authorList>
            <person name="Xiong J."/>
            <person name="Wang G."/>
            <person name="Cheng J."/>
            <person name="Tian M."/>
            <person name="Pan X."/>
            <person name="Warren A."/>
            <person name="Jiang C."/>
            <person name="Yuan D."/>
            <person name="Miao W."/>
        </authorList>
    </citation>
    <scope>NUCLEOTIDE SEQUENCE [LARGE SCALE GENOMIC DNA]</scope>
    <source>
        <strain evidence="2">36N120E</strain>
    </source>
</reference>
<sequence>MSLALVNKKFDVLNEKERKLHNYYDPVNKHTKQHPNIEDIREDYKEDFKNYGFNRFQVKEFQHDEEEINRNIPTKESKDLYNFQTIKQKANLNIRPWSSNKNTYKKLGQSNSQKQINFDSKSRPLTSMTLKTPQNQILNQNQNYNQLKQNNQLIGIITPQGNNYDKQRNISSAQTQQNYYSSGSQNFQQKQQLKLQQRPVTAQIGRSSQNQNRDKGDKYWINTKKFDKQDKSKQIKNYSALNKIVVDVNQNQYQMAGDINPIHQHVLSQRFNDQKIYIDESGRAHNFARDQDLFQSRKKSPSQSEKEQIFKNFKEAREQLTDDFNRKQLREGLKSPEQPKISYQVYQSYIAKIINQEENNLIKNVSQQNIASCQRDETKQDFKNQCTTSKNAENIQNIQKTNFKHQKPMSANQQNQKQHSKDKKKERPATAQSGLLTNLDYTVKFSNKFLKTQNPKYKNQRDQIWEDEEENEQDDYSNHKSFLSKNNSANYSKEQNGKSFQKNSSKKFNQSQKNSKKTNKQKQSELSEQDIEEEEYLVVKNQNKIITKMKEIKSLVMSLQQGQQQIFVQDQNQTIPPFEDINWNNLQRDQTSNFSMVAIDLKTMNFISMEQINVENGKLVNVQLPKVSRKIDFKRIFNALFLESDHTDDTLQSKPFFYLMQHERDEIIGNSSTYFQNNFSDLQQKNVQLSPDYQDPNQHQNEIQNQNKNMIKQLDNSDFEDNEIEQKDQIKTNNHKQLNTKKARPQTAAVKRPQTAKLGKVQNLTSLQNDKNQQQNKIDYNNNDSNIIKENSFEASNPHTQQSQFDQDLQQNSQQNFQYTNQQQNRKDAVINHFAAATNTFGGQRLTPIENYQMITERHSQTHYRPKSGKNLSGFFSTKNNNSGHFSGLLSLKQQIQYQQSQKNIIKENPQFKQQTKIINNNMQPYNLQKDFKQKRNNFISIGVRGSQYQIPDNKYNNYDDDQNDQNYQSNEELQALYSQQNFNELQIQDM</sequence>
<gene>
    <name evidence="2" type="ORF">PPERSA_04427</name>
</gene>
<evidence type="ECO:0000256" key="1">
    <source>
        <dbReference type="SAM" id="MobiDB-lite"/>
    </source>
</evidence>
<evidence type="ECO:0000313" key="3">
    <source>
        <dbReference type="Proteomes" id="UP000054937"/>
    </source>
</evidence>
<feature type="region of interest" description="Disordered" evidence="1">
    <location>
        <begin position="404"/>
        <end position="435"/>
    </location>
</feature>
<feature type="region of interest" description="Disordered" evidence="1">
    <location>
        <begin position="196"/>
        <end position="221"/>
    </location>
</feature>
<evidence type="ECO:0000313" key="2">
    <source>
        <dbReference type="EMBL" id="KRX04612.1"/>
    </source>
</evidence>
<feature type="compositionally biased region" description="Low complexity" evidence="1">
    <location>
        <begin position="768"/>
        <end position="784"/>
    </location>
</feature>
<protein>
    <submittedName>
        <fullName evidence="2">Uncharacterized protein</fullName>
    </submittedName>
</protein>
<dbReference type="EMBL" id="LDAU01000114">
    <property type="protein sequence ID" value="KRX04612.1"/>
    <property type="molecule type" value="Genomic_DNA"/>
</dbReference>
<feature type="region of interest" description="Disordered" evidence="1">
    <location>
        <begin position="733"/>
        <end position="784"/>
    </location>
</feature>
<dbReference type="Proteomes" id="UP000054937">
    <property type="component" value="Unassembled WGS sequence"/>
</dbReference>
<feature type="compositionally biased region" description="Polar residues" evidence="1">
    <location>
        <begin position="479"/>
        <end position="494"/>
    </location>
</feature>
<comment type="caution">
    <text evidence="2">The sequence shown here is derived from an EMBL/GenBank/DDBJ whole genome shotgun (WGS) entry which is preliminary data.</text>
</comment>
<name>A0A0V0QQT2_PSEPJ</name>
<accession>A0A0V0QQT2</accession>
<proteinExistence type="predicted"/>
<dbReference type="AlphaFoldDB" id="A0A0V0QQT2"/>
<dbReference type="OrthoDB" id="292992at2759"/>
<feature type="compositionally biased region" description="Polar residues" evidence="1">
    <location>
        <begin position="198"/>
        <end position="211"/>
    </location>
</feature>
<organism evidence="2 3">
    <name type="scientific">Pseudocohnilembus persalinus</name>
    <name type="common">Ciliate</name>
    <dbReference type="NCBI Taxonomy" id="266149"/>
    <lineage>
        <taxon>Eukaryota</taxon>
        <taxon>Sar</taxon>
        <taxon>Alveolata</taxon>
        <taxon>Ciliophora</taxon>
        <taxon>Intramacronucleata</taxon>
        <taxon>Oligohymenophorea</taxon>
        <taxon>Scuticociliatia</taxon>
        <taxon>Philasterida</taxon>
        <taxon>Pseudocohnilembidae</taxon>
        <taxon>Pseudocohnilembus</taxon>
    </lineage>
</organism>
<feature type="compositionally biased region" description="Low complexity" evidence="1">
    <location>
        <begin position="497"/>
        <end position="513"/>
    </location>
</feature>
<feature type="compositionally biased region" description="Basic and acidic residues" evidence="1">
    <location>
        <begin position="212"/>
        <end position="221"/>
    </location>
</feature>
<keyword evidence="3" id="KW-1185">Reference proteome</keyword>